<gene>
    <name evidence="2" type="ORF">V22_10070</name>
</gene>
<dbReference type="KEGG" id="chya:V22_10070"/>
<sequence>MHQLKVWQEPERGTRRGIKLVAAGVVFAVMSVVFVWGSGVLSDQPAEAVSVAQNAASAGLSLPAKEEPTAIASIPDEIVLTNHVVPEPTANLHDVESIRTELLSNPLNGRDAVLASITLINEGLSRLGKVDTYTAEFFKHEAVDGYMSEPQTVEMKVRQEPFGVYMRWLTTHPGRELLYLEGENEGRILVQPGGWRGRILGALNLDPEGSMAMGDSRYPITTAGLDNFAKRVLEYRETDTGRTSGFECEMLATTSDTNRSIYEFVINYATPDDLKEYRKSIVRIDQDLLLPTHVINFSWPFDDTPEGESLDDRTMVEHYRFENVDCTIHLADAEFDQTNEAYAFQRRR</sequence>
<evidence type="ECO:0000313" key="3">
    <source>
        <dbReference type="Proteomes" id="UP000319976"/>
    </source>
</evidence>
<dbReference type="InterPro" id="IPR011465">
    <property type="entry name" value="DUF1571"/>
</dbReference>
<evidence type="ECO:0000313" key="2">
    <source>
        <dbReference type="EMBL" id="QDT63782.1"/>
    </source>
</evidence>
<dbReference type="EMBL" id="CP036316">
    <property type="protein sequence ID" value="QDT63782.1"/>
    <property type="molecule type" value="Genomic_DNA"/>
</dbReference>
<protein>
    <recommendedName>
        <fullName evidence="4">DUF1571 domain-containing protein</fullName>
    </recommendedName>
</protein>
<evidence type="ECO:0008006" key="4">
    <source>
        <dbReference type="Google" id="ProtNLM"/>
    </source>
</evidence>
<feature type="transmembrane region" description="Helical" evidence="1">
    <location>
        <begin position="20"/>
        <end position="41"/>
    </location>
</feature>
<keyword evidence="3" id="KW-1185">Reference proteome</keyword>
<dbReference type="Proteomes" id="UP000319976">
    <property type="component" value="Chromosome"/>
</dbReference>
<dbReference type="RefSeq" id="WP_145260359.1">
    <property type="nucleotide sequence ID" value="NZ_CP036316.1"/>
</dbReference>
<keyword evidence="1" id="KW-0472">Membrane</keyword>
<dbReference type="Pfam" id="PF07608">
    <property type="entry name" value="DUF1571"/>
    <property type="match status" value="1"/>
</dbReference>
<dbReference type="OrthoDB" id="5456309at2"/>
<organism evidence="2 3">
    <name type="scientific">Calycomorphotria hydatis</name>
    <dbReference type="NCBI Taxonomy" id="2528027"/>
    <lineage>
        <taxon>Bacteria</taxon>
        <taxon>Pseudomonadati</taxon>
        <taxon>Planctomycetota</taxon>
        <taxon>Planctomycetia</taxon>
        <taxon>Planctomycetales</taxon>
        <taxon>Planctomycetaceae</taxon>
        <taxon>Calycomorphotria</taxon>
    </lineage>
</organism>
<reference evidence="2 3" key="1">
    <citation type="submission" date="2019-02" db="EMBL/GenBank/DDBJ databases">
        <title>Deep-cultivation of Planctomycetes and their phenomic and genomic characterization uncovers novel biology.</title>
        <authorList>
            <person name="Wiegand S."/>
            <person name="Jogler M."/>
            <person name="Boedeker C."/>
            <person name="Pinto D."/>
            <person name="Vollmers J."/>
            <person name="Rivas-Marin E."/>
            <person name="Kohn T."/>
            <person name="Peeters S.H."/>
            <person name="Heuer A."/>
            <person name="Rast P."/>
            <person name="Oberbeckmann S."/>
            <person name="Bunk B."/>
            <person name="Jeske O."/>
            <person name="Meyerdierks A."/>
            <person name="Storesund J.E."/>
            <person name="Kallscheuer N."/>
            <person name="Luecker S."/>
            <person name="Lage O.M."/>
            <person name="Pohl T."/>
            <person name="Merkel B.J."/>
            <person name="Hornburger P."/>
            <person name="Mueller R.-W."/>
            <person name="Bruemmer F."/>
            <person name="Labrenz M."/>
            <person name="Spormann A.M."/>
            <person name="Op den Camp H."/>
            <person name="Overmann J."/>
            <person name="Amann R."/>
            <person name="Jetten M.S.M."/>
            <person name="Mascher T."/>
            <person name="Medema M.H."/>
            <person name="Devos D.P."/>
            <person name="Kaster A.-K."/>
            <person name="Ovreas L."/>
            <person name="Rohde M."/>
            <person name="Galperin M.Y."/>
            <person name="Jogler C."/>
        </authorList>
    </citation>
    <scope>NUCLEOTIDE SEQUENCE [LARGE SCALE GENOMIC DNA]</scope>
    <source>
        <strain evidence="2 3">V22</strain>
    </source>
</reference>
<accession>A0A517T5X4</accession>
<name>A0A517T5X4_9PLAN</name>
<evidence type="ECO:0000256" key="1">
    <source>
        <dbReference type="SAM" id="Phobius"/>
    </source>
</evidence>
<dbReference type="AlphaFoldDB" id="A0A517T5X4"/>
<proteinExistence type="predicted"/>
<keyword evidence="1" id="KW-1133">Transmembrane helix</keyword>
<keyword evidence="1" id="KW-0812">Transmembrane</keyword>